<name>A0A1G9E044_9ACTN</name>
<dbReference type="PROSITE" id="PS51257">
    <property type="entry name" value="PROKAR_LIPOPROTEIN"/>
    <property type="match status" value="1"/>
</dbReference>
<evidence type="ECO:0000256" key="4">
    <source>
        <dbReference type="ARBA" id="ARBA00022801"/>
    </source>
</evidence>
<dbReference type="RefSeq" id="WP_091044326.1">
    <property type="nucleotide sequence ID" value="NZ_FNGF01000001.1"/>
</dbReference>
<sequence length="369" mass="39759">MNRKLLALAAAGAFLLALVAVPAPASAASLGCTRTGAYTVCRTDPGGRAQDDAIVDELVRQIDATGKGDTVRAAVYQWSLNKPVGPLAQAMVDAKKRGADVRAVVGQLNSSPSANDPVIDKFKAAGIPVKQCKGGCLPNANGTRQGPDHNRFFLIEKDGVPTVLVTSLSFVRSHTTQANNMLGVHGDRGLYDFYTGFWSRLYAGSWNGWTDKDKATTSDLGRAWVFPRGPDPVAEQLGEITKCGAGDRVLVGHANFQSNRPEVRAQLDRIQGLGCQVRVVVLDAETSSPGWIEDKLGGSNVRVHDAHRNKFIVAEAYFGATHRAVVWTGTHNLQGNAMKHADDNLLRVANQDVADLYADFFQRLWQGGR</sequence>
<dbReference type="Gene3D" id="3.30.870.10">
    <property type="entry name" value="Endonuclease Chain A"/>
    <property type="match status" value="2"/>
</dbReference>
<dbReference type="GO" id="GO:0016042">
    <property type="term" value="P:lipid catabolic process"/>
    <property type="evidence" value="ECO:0007669"/>
    <property type="project" value="UniProtKB-KW"/>
</dbReference>
<protein>
    <recommendedName>
        <fullName evidence="3">phospholipase D</fullName>
        <ecNumber evidence="3">3.1.4.4</ecNumber>
    </recommendedName>
</protein>
<dbReference type="Proteomes" id="UP000198662">
    <property type="component" value="Unassembled WGS sequence"/>
</dbReference>
<comment type="catalytic activity">
    <reaction evidence="1">
        <text>a 1,2-diacyl-sn-glycero-3-phosphocholine + H2O = a 1,2-diacyl-sn-glycero-3-phosphate + choline + H(+)</text>
        <dbReference type="Rhea" id="RHEA:14445"/>
        <dbReference type="ChEBI" id="CHEBI:15354"/>
        <dbReference type="ChEBI" id="CHEBI:15377"/>
        <dbReference type="ChEBI" id="CHEBI:15378"/>
        <dbReference type="ChEBI" id="CHEBI:57643"/>
        <dbReference type="ChEBI" id="CHEBI:58608"/>
        <dbReference type="EC" id="3.1.4.4"/>
    </reaction>
</comment>
<dbReference type="SUPFAM" id="SSF56024">
    <property type="entry name" value="Phospholipase D/nuclease"/>
    <property type="match status" value="2"/>
</dbReference>
<evidence type="ECO:0000256" key="7">
    <source>
        <dbReference type="SAM" id="SignalP"/>
    </source>
</evidence>
<dbReference type="PANTHER" id="PTHR43856:SF1">
    <property type="entry name" value="MITOCHONDRIAL CARDIOLIPIN HYDROLASE"/>
    <property type="match status" value="1"/>
</dbReference>
<dbReference type="PANTHER" id="PTHR43856">
    <property type="entry name" value="CARDIOLIPIN HYDROLASE"/>
    <property type="match status" value="1"/>
</dbReference>
<evidence type="ECO:0000313" key="10">
    <source>
        <dbReference type="Proteomes" id="UP000198662"/>
    </source>
</evidence>
<dbReference type="AlphaFoldDB" id="A0A1G9E044"/>
<reference evidence="10" key="1">
    <citation type="submission" date="2016-10" db="EMBL/GenBank/DDBJ databases">
        <authorList>
            <person name="Varghese N."/>
            <person name="Submissions S."/>
        </authorList>
    </citation>
    <scope>NUCLEOTIDE SEQUENCE [LARGE SCALE GENOMIC DNA]</scope>
    <source>
        <strain evidence="10">CGMCC 4.3147</strain>
    </source>
</reference>
<dbReference type="EMBL" id="FNGF01000001">
    <property type="protein sequence ID" value="SDK69473.1"/>
    <property type="molecule type" value="Genomic_DNA"/>
</dbReference>
<keyword evidence="4" id="KW-0378">Hydrolase</keyword>
<feature type="chain" id="PRO_5011787392" description="phospholipase D" evidence="7">
    <location>
        <begin position="28"/>
        <end position="369"/>
    </location>
</feature>
<dbReference type="GO" id="GO:0016891">
    <property type="term" value="F:RNA endonuclease activity producing 5'-phosphomonoesters, hydrolytic mechanism"/>
    <property type="evidence" value="ECO:0007669"/>
    <property type="project" value="TreeGrafter"/>
</dbReference>
<evidence type="ECO:0000259" key="8">
    <source>
        <dbReference type="Pfam" id="PF13091"/>
    </source>
</evidence>
<keyword evidence="5" id="KW-0442">Lipid degradation</keyword>
<evidence type="ECO:0000256" key="3">
    <source>
        <dbReference type="ARBA" id="ARBA00012027"/>
    </source>
</evidence>
<evidence type="ECO:0000256" key="5">
    <source>
        <dbReference type="ARBA" id="ARBA00022963"/>
    </source>
</evidence>
<proteinExistence type="inferred from homology"/>
<evidence type="ECO:0000256" key="2">
    <source>
        <dbReference type="ARBA" id="ARBA00008664"/>
    </source>
</evidence>
<dbReference type="EC" id="3.1.4.4" evidence="3"/>
<dbReference type="STRING" id="380244.SAMN05216298_1211"/>
<feature type="domain" description="Phospholipase D-like" evidence="8">
    <location>
        <begin position="245"/>
        <end position="365"/>
    </location>
</feature>
<evidence type="ECO:0000256" key="1">
    <source>
        <dbReference type="ARBA" id="ARBA00000798"/>
    </source>
</evidence>
<evidence type="ECO:0000313" key="9">
    <source>
        <dbReference type="EMBL" id="SDK69473.1"/>
    </source>
</evidence>
<dbReference type="Pfam" id="PF13091">
    <property type="entry name" value="PLDc_2"/>
    <property type="match status" value="1"/>
</dbReference>
<feature type="signal peptide" evidence="7">
    <location>
        <begin position="1"/>
        <end position="27"/>
    </location>
</feature>
<gene>
    <name evidence="9" type="ORF">SAMN05216298_1211</name>
</gene>
<dbReference type="InterPro" id="IPR051406">
    <property type="entry name" value="PLD_domain"/>
</dbReference>
<keyword evidence="6" id="KW-0443">Lipid metabolism</keyword>
<comment type="similarity">
    <text evidence="2">Belongs to the phospholipase D family.</text>
</comment>
<keyword evidence="10" id="KW-1185">Reference proteome</keyword>
<accession>A0A1G9E044</accession>
<organism evidence="9 10">
    <name type="scientific">Glycomyces sambucus</name>
    <dbReference type="NCBI Taxonomy" id="380244"/>
    <lineage>
        <taxon>Bacteria</taxon>
        <taxon>Bacillati</taxon>
        <taxon>Actinomycetota</taxon>
        <taxon>Actinomycetes</taxon>
        <taxon>Glycomycetales</taxon>
        <taxon>Glycomycetaceae</taxon>
        <taxon>Glycomyces</taxon>
    </lineage>
</organism>
<dbReference type="InterPro" id="IPR025202">
    <property type="entry name" value="PLD-like_dom"/>
</dbReference>
<dbReference type="OrthoDB" id="3740959at2"/>
<dbReference type="GO" id="GO:0004630">
    <property type="term" value="F:phospholipase D activity"/>
    <property type="evidence" value="ECO:0007669"/>
    <property type="project" value="UniProtKB-EC"/>
</dbReference>
<evidence type="ECO:0000256" key="6">
    <source>
        <dbReference type="ARBA" id="ARBA00023098"/>
    </source>
</evidence>
<keyword evidence="7" id="KW-0732">Signal</keyword>